<proteinExistence type="predicted"/>
<protein>
    <submittedName>
        <fullName evidence="4">MinD/ParA family protein</fullName>
    </submittedName>
</protein>
<dbReference type="InterPro" id="IPR025669">
    <property type="entry name" value="AAA_dom"/>
</dbReference>
<dbReference type="InterPro" id="IPR033875">
    <property type="entry name" value="FlhG"/>
</dbReference>
<evidence type="ECO:0000313" key="5">
    <source>
        <dbReference type="Proteomes" id="UP001163739"/>
    </source>
</evidence>
<evidence type="ECO:0000259" key="3">
    <source>
        <dbReference type="Pfam" id="PF13614"/>
    </source>
</evidence>
<dbReference type="PANTHER" id="PTHR43384:SF4">
    <property type="entry name" value="CELLULOSE BIOSYNTHESIS PROTEIN BCSQ-RELATED"/>
    <property type="match status" value="1"/>
</dbReference>
<evidence type="ECO:0000256" key="2">
    <source>
        <dbReference type="ARBA" id="ARBA00022840"/>
    </source>
</evidence>
<organism evidence="4 5">
    <name type="scientific">Alkalimarinus alittae</name>
    <dbReference type="NCBI Taxonomy" id="2961619"/>
    <lineage>
        <taxon>Bacteria</taxon>
        <taxon>Pseudomonadati</taxon>
        <taxon>Pseudomonadota</taxon>
        <taxon>Gammaproteobacteria</taxon>
        <taxon>Alteromonadales</taxon>
        <taxon>Alteromonadaceae</taxon>
        <taxon>Alkalimarinus</taxon>
    </lineage>
</organism>
<dbReference type="CDD" id="cd02038">
    <property type="entry name" value="FlhG-like"/>
    <property type="match status" value="1"/>
</dbReference>
<keyword evidence="2" id="KW-0067">ATP-binding</keyword>
<evidence type="ECO:0000256" key="1">
    <source>
        <dbReference type="ARBA" id="ARBA00022741"/>
    </source>
</evidence>
<dbReference type="InterPro" id="IPR050625">
    <property type="entry name" value="ParA/MinD_ATPase"/>
</dbReference>
<keyword evidence="5" id="KW-1185">Reference proteome</keyword>
<dbReference type="InterPro" id="IPR027417">
    <property type="entry name" value="P-loop_NTPase"/>
</dbReference>
<keyword evidence="1" id="KW-0547">Nucleotide-binding</keyword>
<dbReference type="RefSeq" id="WP_265048631.1">
    <property type="nucleotide sequence ID" value="NZ_CP100390.1"/>
</dbReference>
<dbReference type="Gene3D" id="3.40.50.300">
    <property type="entry name" value="P-loop containing nucleotide triphosphate hydrolases"/>
    <property type="match status" value="1"/>
</dbReference>
<name>A0ABY6N560_9ALTE</name>
<dbReference type="PANTHER" id="PTHR43384">
    <property type="entry name" value="SEPTUM SITE-DETERMINING PROTEIN MIND HOMOLOG, CHLOROPLASTIC-RELATED"/>
    <property type="match status" value="1"/>
</dbReference>
<evidence type="ECO:0000313" key="4">
    <source>
        <dbReference type="EMBL" id="UZE97149.1"/>
    </source>
</evidence>
<reference evidence="4" key="1">
    <citation type="submission" date="2022-06" db="EMBL/GenBank/DDBJ databases">
        <title>Alkalimarinus sp. nov., isolated from gut of a Alitta virens.</title>
        <authorList>
            <person name="Yang A.I."/>
            <person name="Shin N.-R."/>
        </authorList>
    </citation>
    <scope>NUCLEOTIDE SEQUENCE</scope>
    <source>
        <strain evidence="4">A2M4</strain>
    </source>
</reference>
<dbReference type="Pfam" id="PF13614">
    <property type="entry name" value="AAA_31"/>
    <property type="match status" value="1"/>
</dbReference>
<accession>A0ABY6N560</accession>
<dbReference type="SUPFAM" id="SSF52540">
    <property type="entry name" value="P-loop containing nucleoside triphosphate hydrolases"/>
    <property type="match status" value="1"/>
</dbReference>
<dbReference type="EMBL" id="CP100390">
    <property type="protein sequence ID" value="UZE97149.1"/>
    <property type="molecule type" value="Genomic_DNA"/>
</dbReference>
<feature type="domain" description="AAA" evidence="3">
    <location>
        <begin position="27"/>
        <end position="183"/>
    </location>
</feature>
<dbReference type="Proteomes" id="UP001163739">
    <property type="component" value="Chromosome"/>
</dbReference>
<sequence length="486" mass="53151">MAIKSNTSSVVPVSPALPKRCEAKKTRVIAFTSGKGGVGKTSLSVNLALALARSGSKVCLFDADMGMANVNIMLGITPAYTLEHLFTDEKSIEDIVVTGPAGLDIIPGASGFSKCVDLEGVQQQRLVSALQYLEPKYDYLIIDTSAGISSTVLHFVAAAQMAAIVITPEPTSLTDAFSLLKVLRRRGYKRIPQVVVNMAKSAVKAESLYRRFDAAVKKYIGLGTEYLGYVWMDESIRASVTLQRPVSLLPESDPSCKSFYRLADSLDNAYNRGKVPRVSFSTYWEKVVERSSKKRASVSSAPVSTEDATVAESKAIDRHLIQNPASDTHKTNESVLPLHQSSEDQWIDLRVRLNHFLKNDDTTPEQVTTLLSSCIFSYGDQLGRAASDLLHGLLHVIDPATLSDEDRCLVIENLARLKQVPENKPDDGEITETLSSAVDAPVQKHQYDETGFGSQDRLIEKIRASKGQVSLDHLLESIKYASLVES</sequence>
<gene>
    <name evidence="4" type="ORF">NKI27_05220</name>
</gene>